<dbReference type="PRINTS" id="PR00778">
    <property type="entry name" value="HTHARSR"/>
</dbReference>
<accession>A0ABV6RDB1</accession>
<keyword evidence="3" id="KW-0804">Transcription</keyword>
<dbReference type="PANTHER" id="PTHR33154:SF18">
    <property type="entry name" value="ARSENICAL RESISTANCE OPERON REPRESSOR"/>
    <property type="match status" value="1"/>
</dbReference>
<keyword evidence="6" id="KW-1185">Reference proteome</keyword>
<dbReference type="InterPro" id="IPR001845">
    <property type="entry name" value="HTH_ArsR_DNA-bd_dom"/>
</dbReference>
<evidence type="ECO:0000256" key="3">
    <source>
        <dbReference type="ARBA" id="ARBA00023163"/>
    </source>
</evidence>
<dbReference type="Proteomes" id="UP001589793">
    <property type="component" value="Unassembled WGS sequence"/>
</dbReference>
<evidence type="ECO:0000313" key="5">
    <source>
        <dbReference type="EMBL" id="MFC0674746.1"/>
    </source>
</evidence>
<evidence type="ECO:0000256" key="1">
    <source>
        <dbReference type="ARBA" id="ARBA00023015"/>
    </source>
</evidence>
<dbReference type="SUPFAM" id="SSF46785">
    <property type="entry name" value="Winged helix' DNA-binding domain"/>
    <property type="match status" value="1"/>
</dbReference>
<dbReference type="InterPro" id="IPR011991">
    <property type="entry name" value="ArsR-like_HTH"/>
</dbReference>
<dbReference type="NCBIfam" id="NF033788">
    <property type="entry name" value="HTH_metalloreg"/>
    <property type="match status" value="1"/>
</dbReference>
<gene>
    <name evidence="5" type="ORF">ACFFF6_12330</name>
</gene>
<dbReference type="InterPro" id="IPR036390">
    <property type="entry name" value="WH_DNA-bd_sf"/>
</dbReference>
<keyword evidence="1" id="KW-0805">Transcription regulation</keyword>
<dbReference type="PROSITE" id="PS50987">
    <property type="entry name" value="HTH_ARSR_2"/>
    <property type="match status" value="1"/>
</dbReference>
<name>A0ABV6RDB1_9MICO</name>
<comment type="caution">
    <text evidence="5">The sequence shown here is derived from an EMBL/GenBank/DDBJ whole genome shotgun (WGS) entry which is preliminary data.</text>
</comment>
<keyword evidence="2" id="KW-0238">DNA-binding</keyword>
<proteinExistence type="predicted"/>
<sequence length="130" mass="14538">MPLSDAQRPLYEVKANLFKGLAHPYRIRILELLSAAEEVTVSALQQETGLEASHLSQHLSVLRRHRLVRSERRGSHVHYRLADRRTAELLAVARALLLGMLSSDHDQLAQARRLPDLPASPRPLSPGEDG</sequence>
<evidence type="ECO:0000259" key="4">
    <source>
        <dbReference type="PROSITE" id="PS50987"/>
    </source>
</evidence>
<dbReference type="EMBL" id="JBHLSV010000014">
    <property type="protein sequence ID" value="MFC0674746.1"/>
    <property type="molecule type" value="Genomic_DNA"/>
</dbReference>
<reference evidence="5 6" key="1">
    <citation type="submission" date="2024-09" db="EMBL/GenBank/DDBJ databases">
        <authorList>
            <person name="Sun Q."/>
            <person name="Mori K."/>
        </authorList>
    </citation>
    <scope>NUCLEOTIDE SEQUENCE [LARGE SCALE GENOMIC DNA]</scope>
    <source>
        <strain evidence="5 6">CICC 10874</strain>
    </source>
</reference>
<dbReference type="RefSeq" id="WP_376981124.1">
    <property type="nucleotide sequence ID" value="NZ_JBHLSV010000014.1"/>
</dbReference>
<dbReference type="Gene3D" id="1.10.10.10">
    <property type="entry name" value="Winged helix-like DNA-binding domain superfamily/Winged helix DNA-binding domain"/>
    <property type="match status" value="1"/>
</dbReference>
<dbReference type="InterPro" id="IPR036388">
    <property type="entry name" value="WH-like_DNA-bd_sf"/>
</dbReference>
<protein>
    <submittedName>
        <fullName evidence="5">ArsR/SmtB family transcription factor</fullName>
    </submittedName>
</protein>
<dbReference type="InterPro" id="IPR051081">
    <property type="entry name" value="HTH_MetalResp_TranReg"/>
</dbReference>
<dbReference type="SMART" id="SM00418">
    <property type="entry name" value="HTH_ARSR"/>
    <property type="match status" value="1"/>
</dbReference>
<dbReference type="Pfam" id="PF12840">
    <property type="entry name" value="HTH_20"/>
    <property type="match status" value="1"/>
</dbReference>
<dbReference type="PANTHER" id="PTHR33154">
    <property type="entry name" value="TRANSCRIPTIONAL REGULATOR, ARSR FAMILY"/>
    <property type="match status" value="1"/>
</dbReference>
<feature type="domain" description="HTH arsR-type" evidence="4">
    <location>
        <begin position="6"/>
        <end position="101"/>
    </location>
</feature>
<dbReference type="CDD" id="cd00090">
    <property type="entry name" value="HTH_ARSR"/>
    <property type="match status" value="1"/>
</dbReference>
<evidence type="ECO:0000256" key="2">
    <source>
        <dbReference type="ARBA" id="ARBA00023125"/>
    </source>
</evidence>
<evidence type="ECO:0000313" key="6">
    <source>
        <dbReference type="Proteomes" id="UP001589793"/>
    </source>
</evidence>
<organism evidence="5 6">
    <name type="scientific">Brachybacterium hainanense</name>
    <dbReference type="NCBI Taxonomy" id="1541174"/>
    <lineage>
        <taxon>Bacteria</taxon>
        <taxon>Bacillati</taxon>
        <taxon>Actinomycetota</taxon>
        <taxon>Actinomycetes</taxon>
        <taxon>Micrococcales</taxon>
        <taxon>Dermabacteraceae</taxon>
        <taxon>Brachybacterium</taxon>
    </lineage>
</organism>